<dbReference type="SMART" id="SM00028">
    <property type="entry name" value="TPR"/>
    <property type="match status" value="3"/>
</dbReference>
<keyword evidence="4" id="KW-0472">Membrane</keyword>
<protein>
    <submittedName>
        <fullName evidence="5">Uncharacterized protein</fullName>
    </submittedName>
</protein>
<feature type="transmembrane region" description="Helical" evidence="4">
    <location>
        <begin position="206"/>
        <end position="226"/>
    </location>
</feature>
<keyword evidence="4" id="KW-1133">Transmembrane helix</keyword>
<sequence>MGTTPKSQEELMTKERSYIFEARVEDAQQCKELGAAAHKADERNRAIQFYERALYHVDFDEGTWAFELLDNHRDAVNEVRLPVYLNLAACHLALDDGDMQKVLENCDLALQIDKDNVKALYRKGQAYLNTNDLDAAIVVLKKAAALNPTDKAIRQAWTTCKERLELAKIEEKKRWGGRLLDESSSKNPPPQVVPEGNVSTTQTTSLVWVLAGLVPLLAVVVAYVLWGL</sequence>
<accession>A0A6A5AV09</accession>
<dbReference type="VEuPathDB" id="FungiDB:H257_04271"/>
<dbReference type="Pfam" id="PF14559">
    <property type="entry name" value="TPR_19"/>
    <property type="match status" value="1"/>
</dbReference>
<dbReference type="SUPFAM" id="SSF48452">
    <property type="entry name" value="TPR-like"/>
    <property type="match status" value="1"/>
</dbReference>
<feature type="repeat" description="TPR" evidence="3">
    <location>
        <begin position="117"/>
        <end position="150"/>
    </location>
</feature>
<evidence type="ECO:0000256" key="2">
    <source>
        <dbReference type="ARBA" id="ARBA00022803"/>
    </source>
</evidence>
<dbReference type="PANTHER" id="PTHR11242:SF0">
    <property type="entry name" value="TPR_REGION DOMAIN-CONTAINING PROTEIN"/>
    <property type="match status" value="1"/>
</dbReference>
<dbReference type="EMBL" id="VJMI01004246">
    <property type="protein sequence ID" value="KAF0774164.1"/>
    <property type="molecule type" value="Genomic_DNA"/>
</dbReference>
<evidence type="ECO:0000313" key="5">
    <source>
        <dbReference type="EMBL" id="KAF0774164.1"/>
    </source>
</evidence>
<evidence type="ECO:0000256" key="4">
    <source>
        <dbReference type="SAM" id="Phobius"/>
    </source>
</evidence>
<dbReference type="AlphaFoldDB" id="A0A6A5AV09"/>
<evidence type="ECO:0000256" key="1">
    <source>
        <dbReference type="ARBA" id="ARBA00022737"/>
    </source>
</evidence>
<dbReference type="InterPro" id="IPR011990">
    <property type="entry name" value="TPR-like_helical_dom_sf"/>
</dbReference>
<comment type="caution">
    <text evidence="5">The sequence shown here is derived from an EMBL/GenBank/DDBJ whole genome shotgun (WGS) entry which is preliminary data.</text>
</comment>
<gene>
    <name evidence="5" type="ORF">AaE_002087</name>
</gene>
<dbReference type="PANTHER" id="PTHR11242">
    <property type="entry name" value="ARYL HYDROCARBON RECEPTOR INTERACTING PROTEIN RELATED"/>
    <property type="match status" value="1"/>
</dbReference>
<dbReference type="InterPro" id="IPR039663">
    <property type="entry name" value="AIP/AIPL1/TTC9"/>
</dbReference>
<keyword evidence="4" id="KW-0812">Transmembrane</keyword>
<organism evidence="5 6">
    <name type="scientific">Aphanomyces astaci</name>
    <name type="common">Crayfish plague agent</name>
    <dbReference type="NCBI Taxonomy" id="112090"/>
    <lineage>
        <taxon>Eukaryota</taxon>
        <taxon>Sar</taxon>
        <taxon>Stramenopiles</taxon>
        <taxon>Oomycota</taxon>
        <taxon>Saprolegniomycetes</taxon>
        <taxon>Saprolegniales</taxon>
        <taxon>Verrucalvaceae</taxon>
        <taxon>Aphanomyces</taxon>
    </lineage>
</organism>
<keyword evidence="1" id="KW-0677">Repeat</keyword>
<name>A0A6A5AV09_APHAT</name>
<dbReference type="Gene3D" id="1.25.40.10">
    <property type="entry name" value="Tetratricopeptide repeat domain"/>
    <property type="match status" value="1"/>
</dbReference>
<evidence type="ECO:0000256" key="3">
    <source>
        <dbReference type="PROSITE-ProRule" id="PRU00339"/>
    </source>
</evidence>
<dbReference type="InterPro" id="IPR019734">
    <property type="entry name" value="TPR_rpt"/>
</dbReference>
<keyword evidence="2 3" id="KW-0802">TPR repeat</keyword>
<evidence type="ECO:0000313" key="6">
    <source>
        <dbReference type="Proteomes" id="UP000469452"/>
    </source>
</evidence>
<reference evidence="5 6" key="1">
    <citation type="submission" date="2019-06" db="EMBL/GenBank/DDBJ databases">
        <title>Genomics analysis of Aphanomyces spp. identifies a new class of oomycete effector associated with host adaptation.</title>
        <authorList>
            <person name="Gaulin E."/>
        </authorList>
    </citation>
    <scope>NUCLEOTIDE SEQUENCE [LARGE SCALE GENOMIC DNA]</scope>
    <source>
        <strain evidence="5 6">E</strain>
    </source>
</reference>
<dbReference type="PROSITE" id="PS50005">
    <property type="entry name" value="TPR"/>
    <property type="match status" value="1"/>
</dbReference>
<proteinExistence type="predicted"/>
<dbReference type="Proteomes" id="UP000469452">
    <property type="component" value="Unassembled WGS sequence"/>
</dbReference>